<dbReference type="NCBIfam" id="NF033545">
    <property type="entry name" value="transpos_IS630"/>
    <property type="match status" value="1"/>
</dbReference>
<dbReference type="InterPro" id="IPR047655">
    <property type="entry name" value="Transpos_IS630-like"/>
</dbReference>
<feature type="domain" description="Winged helix-turn helix" evidence="3">
    <location>
        <begin position="100"/>
        <end position="154"/>
    </location>
</feature>
<accession>A0ABQ2GD66</accession>
<evidence type="ECO:0000256" key="1">
    <source>
        <dbReference type="SAM" id="MobiDB-lite"/>
    </source>
</evidence>
<dbReference type="InterPro" id="IPR055247">
    <property type="entry name" value="InsJ-like_HTH"/>
</dbReference>
<evidence type="ECO:0000259" key="2">
    <source>
        <dbReference type="Pfam" id="PF13518"/>
    </source>
</evidence>
<sequence>MTISFWRLSRLTRTQQEERRLAAQSALPDSGRTTRDLAQQFGMAEFTIRAWRARLNRDGQEALRASRATARPQRLTAAQQDEIGTMINGDPRSHGFETSGWTIPKIRHVIGVAYGVWLDRAHLSRKLRRWGFTYQRPALRAVERNENDIATWVRVQREALEKKVAEGAPLVFLDESDFSLKTTKGRYVPGDGVGGRPSSPRNSAGNICL</sequence>
<protein>
    <submittedName>
        <fullName evidence="4">Transposase</fullName>
    </submittedName>
</protein>
<keyword evidence="5" id="KW-1185">Reference proteome</keyword>
<evidence type="ECO:0000313" key="4">
    <source>
        <dbReference type="EMBL" id="GGL88419.1"/>
    </source>
</evidence>
<gene>
    <name evidence="4" type="ORF">GCM10010840_28060</name>
</gene>
<dbReference type="Pfam" id="PF13518">
    <property type="entry name" value="HTH_28"/>
    <property type="match status" value="1"/>
</dbReference>
<evidence type="ECO:0000259" key="3">
    <source>
        <dbReference type="Pfam" id="PF13592"/>
    </source>
</evidence>
<dbReference type="InterPro" id="IPR025959">
    <property type="entry name" value="Winged_HTH_dom"/>
</dbReference>
<feature type="compositionally biased region" description="Polar residues" evidence="1">
    <location>
        <begin position="199"/>
        <end position="209"/>
    </location>
</feature>
<dbReference type="RefSeq" id="WP_229723637.1">
    <property type="nucleotide sequence ID" value="NZ_BMOL01000014.1"/>
</dbReference>
<comment type="caution">
    <text evidence="4">The sequence shown here is derived from an EMBL/GenBank/DDBJ whole genome shotgun (WGS) entry which is preliminary data.</text>
</comment>
<dbReference type="Proteomes" id="UP000639973">
    <property type="component" value="Unassembled WGS sequence"/>
</dbReference>
<dbReference type="SUPFAM" id="SSF46689">
    <property type="entry name" value="Homeodomain-like"/>
    <property type="match status" value="1"/>
</dbReference>
<organism evidence="4 5">
    <name type="scientific">Deinococcus aerolatus</name>
    <dbReference type="NCBI Taxonomy" id="522487"/>
    <lineage>
        <taxon>Bacteria</taxon>
        <taxon>Thermotogati</taxon>
        <taxon>Deinococcota</taxon>
        <taxon>Deinococci</taxon>
        <taxon>Deinococcales</taxon>
        <taxon>Deinococcaceae</taxon>
        <taxon>Deinococcus</taxon>
    </lineage>
</organism>
<proteinExistence type="predicted"/>
<dbReference type="InterPro" id="IPR009057">
    <property type="entry name" value="Homeodomain-like_sf"/>
</dbReference>
<feature type="region of interest" description="Disordered" evidence="1">
    <location>
        <begin position="189"/>
        <end position="209"/>
    </location>
</feature>
<dbReference type="Pfam" id="PF13592">
    <property type="entry name" value="HTH_33"/>
    <property type="match status" value="1"/>
</dbReference>
<evidence type="ECO:0000313" key="5">
    <source>
        <dbReference type="Proteomes" id="UP000639973"/>
    </source>
</evidence>
<name>A0ABQ2GD66_9DEIO</name>
<reference evidence="5" key="1">
    <citation type="journal article" date="2019" name="Int. J. Syst. Evol. Microbiol.">
        <title>The Global Catalogue of Microorganisms (GCM) 10K type strain sequencing project: providing services to taxonomists for standard genome sequencing and annotation.</title>
        <authorList>
            <consortium name="The Broad Institute Genomics Platform"/>
            <consortium name="The Broad Institute Genome Sequencing Center for Infectious Disease"/>
            <person name="Wu L."/>
            <person name="Ma J."/>
        </authorList>
    </citation>
    <scope>NUCLEOTIDE SEQUENCE [LARGE SCALE GENOMIC DNA]</scope>
    <source>
        <strain evidence="5">JCM 15442</strain>
    </source>
</reference>
<feature type="domain" description="Insertion element IS150 protein InsJ-like helix-turn-helix" evidence="2">
    <location>
        <begin position="30"/>
        <end position="67"/>
    </location>
</feature>
<dbReference type="EMBL" id="BMOL01000014">
    <property type="protein sequence ID" value="GGL88419.1"/>
    <property type="molecule type" value="Genomic_DNA"/>
</dbReference>